<keyword evidence="1" id="KW-1133">Transmembrane helix</keyword>
<dbReference type="EMBL" id="AXCJ01000008">
    <property type="protein sequence ID" value="ETO91092.1"/>
    <property type="molecule type" value="Genomic_DNA"/>
</dbReference>
<evidence type="ECO:0000313" key="3">
    <source>
        <dbReference type="Proteomes" id="UP000018951"/>
    </source>
</evidence>
<evidence type="ECO:0000256" key="1">
    <source>
        <dbReference type="SAM" id="Phobius"/>
    </source>
</evidence>
<accession>W2V0B4</accession>
<dbReference type="AlphaFoldDB" id="W2V0B4"/>
<feature type="transmembrane region" description="Helical" evidence="1">
    <location>
        <begin position="343"/>
        <end position="362"/>
    </location>
</feature>
<evidence type="ECO:0000313" key="2">
    <source>
        <dbReference type="EMBL" id="ETO91092.1"/>
    </source>
</evidence>
<reference evidence="2 3" key="1">
    <citation type="journal article" date="2013" name="PLoS ONE">
        <title>Bacterial endosymbiosis in a chordate host: long-term co-evolution and conservation of secondary metabolism.</title>
        <authorList>
            <person name="Kwan J.C."/>
            <person name="Schmidt E.W."/>
        </authorList>
    </citation>
    <scope>NUCLEOTIDE SEQUENCE [LARGE SCALE GENOMIC DNA]</scope>
    <source>
        <strain evidence="3">L6</strain>
    </source>
</reference>
<keyword evidence="1" id="KW-0472">Membrane</keyword>
<feature type="transmembrane region" description="Helical" evidence="1">
    <location>
        <begin position="248"/>
        <end position="274"/>
    </location>
</feature>
<feature type="transmembrane region" description="Helical" evidence="1">
    <location>
        <begin position="319"/>
        <end position="337"/>
    </location>
</feature>
<feature type="transmembrane region" description="Helical" evidence="1">
    <location>
        <begin position="221"/>
        <end position="242"/>
    </location>
</feature>
<proteinExistence type="predicted"/>
<gene>
    <name evidence="2" type="ORF">P857_578</name>
</gene>
<sequence>MLKKQMNGNNDITSINLLSKIEYTAIKYAEYTQFFKKQDIRDKYTAILSEVDQKISQELDVEIQAGNYKTILRKLQNIDSSKSIKEFVPMIYDRLQKIDIYLEGYYYSQEAKKTDISENTELLYIYDQFNKILRESWIKKYITEEQYNKHLIKDNKPLSTQEIKEKNQVIINFNFMSSEAHQKKFLLPYNKQMLYENISNNLGIVRNNYDKLYRQYALRHTLASIIKFIILISLVSITWIGFFTGIPMALAFSIISLVSNIFSCIEIINTIILLQDQKEYKQAIKNPYGSSGNIMQSEFSNVHSEYSAKINRKTLYMELLLRVISLINSVLLIISLALGIQEFLLCTALIIPIVIMVIKVVGNTIAYTGMNSEAQETDFVYTDSLKKHFFSNIEEAVTNFVKSMTVISGPIFSVVVNTLSLFRHVITINLSVKLVKRFYNKEKNDNNVLQETMSETLLRNSEVILPKSFIETYFGNILSTEVQNWINDLTNKYTIDNVKTVTTQEIDKYIEEFINKIQEKTLLDLNVEEKKIFSQILKEHLKVQSHISIKDQQESVISSQVQEVEIDNLDVDHAQEHDNGVPGVSL</sequence>
<keyword evidence="3" id="KW-1185">Reference proteome</keyword>
<comment type="caution">
    <text evidence="2">The sequence shown here is derived from an EMBL/GenBank/DDBJ whole genome shotgun (WGS) entry which is preliminary data.</text>
</comment>
<protein>
    <submittedName>
        <fullName evidence="2">Uncharacterized protein</fullName>
    </submittedName>
</protein>
<dbReference type="Proteomes" id="UP000018951">
    <property type="component" value="Unassembled WGS sequence"/>
</dbReference>
<name>W2V0B4_9RICK</name>
<organism evidence="2 3">
    <name type="scientific">Candidatus Xenolissoclinum pacificiensis L6</name>
    <dbReference type="NCBI Taxonomy" id="1401685"/>
    <lineage>
        <taxon>Bacteria</taxon>
        <taxon>Pseudomonadati</taxon>
        <taxon>Pseudomonadota</taxon>
        <taxon>Alphaproteobacteria</taxon>
        <taxon>Rickettsiales</taxon>
        <taxon>Anaplasmataceae</taxon>
        <taxon>Candidatus Xenolissoclinum</taxon>
    </lineage>
</organism>
<keyword evidence="1" id="KW-0812">Transmembrane</keyword>